<evidence type="ECO:0000256" key="8">
    <source>
        <dbReference type="ARBA" id="ARBA00022989"/>
    </source>
</evidence>
<dbReference type="AlphaFoldDB" id="D7T7S2"/>
<dbReference type="Proteomes" id="UP000009183">
    <property type="component" value="Chromosome 16"/>
</dbReference>
<evidence type="ECO:0000256" key="5">
    <source>
        <dbReference type="ARBA" id="ARBA00022692"/>
    </source>
</evidence>
<keyword evidence="8" id="KW-1133">Transmembrane helix</keyword>
<keyword evidence="6" id="KW-0732">Signal</keyword>
<evidence type="ECO:0000256" key="4">
    <source>
        <dbReference type="ARBA" id="ARBA00022614"/>
    </source>
</evidence>
<evidence type="ECO:0000256" key="9">
    <source>
        <dbReference type="ARBA" id="ARBA00023136"/>
    </source>
</evidence>
<dbReference type="GO" id="GO:0005886">
    <property type="term" value="C:plasma membrane"/>
    <property type="evidence" value="ECO:0007669"/>
    <property type="project" value="UniProtKB-SubCell"/>
</dbReference>
<evidence type="ECO:0008006" key="14">
    <source>
        <dbReference type="Google" id="ProtNLM"/>
    </source>
</evidence>
<evidence type="ECO:0000256" key="10">
    <source>
        <dbReference type="ARBA" id="ARBA00023170"/>
    </source>
</evidence>
<dbReference type="HOGENOM" id="CLU_837853_0_0_1"/>
<dbReference type="InterPro" id="IPR032675">
    <property type="entry name" value="LRR_dom_sf"/>
</dbReference>
<keyword evidence="9" id="KW-0472">Membrane</keyword>
<dbReference type="InParanoid" id="D7T7S2"/>
<dbReference type="Pfam" id="PF13855">
    <property type="entry name" value="LRR_8"/>
    <property type="match status" value="1"/>
</dbReference>
<proteinExistence type="inferred from homology"/>
<dbReference type="OMA" id="WIHSWIL"/>
<dbReference type="Gene3D" id="3.80.10.10">
    <property type="entry name" value="Ribonuclease Inhibitor"/>
    <property type="match status" value="1"/>
</dbReference>
<dbReference type="Pfam" id="PF00560">
    <property type="entry name" value="LRR_1"/>
    <property type="match status" value="3"/>
</dbReference>
<evidence type="ECO:0000313" key="12">
    <source>
        <dbReference type="EMBL" id="CBI26543.3"/>
    </source>
</evidence>
<keyword evidence="7" id="KW-0677">Repeat</keyword>
<comment type="similarity">
    <text evidence="2">Belongs to the RLP family.</text>
</comment>
<keyword evidence="13" id="KW-1185">Reference proteome</keyword>
<organism evidence="12 13">
    <name type="scientific">Vitis vinifera</name>
    <name type="common">Grape</name>
    <dbReference type="NCBI Taxonomy" id="29760"/>
    <lineage>
        <taxon>Eukaryota</taxon>
        <taxon>Viridiplantae</taxon>
        <taxon>Streptophyta</taxon>
        <taxon>Embryophyta</taxon>
        <taxon>Tracheophyta</taxon>
        <taxon>Spermatophyta</taxon>
        <taxon>Magnoliopsida</taxon>
        <taxon>eudicotyledons</taxon>
        <taxon>Gunneridae</taxon>
        <taxon>Pentapetalae</taxon>
        <taxon>rosids</taxon>
        <taxon>Vitales</taxon>
        <taxon>Vitaceae</taxon>
        <taxon>Viteae</taxon>
        <taxon>Vitis</taxon>
    </lineage>
</organism>
<protein>
    <recommendedName>
        <fullName evidence="14">Non-specific serine/threonine protein kinase</fullName>
    </recommendedName>
</protein>
<dbReference type="EMBL" id="FN595750">
    <property type="protein sequence ID" value="CBI26543.3"/>
    <property type="molecule type" value="Genomic_DNA"/>
</dbReference>
<evidence type="ECO:0000256" key="6">
    <source>
        <dbReference type="ARBA" id="ARBA00022729"/>
    </source>
</evidence>
<evidence type="ECO:0000256" key="2">
    <source>
        <dbReference type="ARBA" id="ARBA00009592"/>
    </source>
</evidence>
<keyword evidence="4" id="KW-0433">Leucine-rich repeat</keyword>
<evidence type="ECO:0000256" key="7">
    <source>
        <dbReference type="ARBA" id="ARBA00022737"/>
    </source>
</evidence>
<evidence type="ECO:0000313" key="13">
    <source>
        <dbReference type="Proteomes" id="UP000009183"/>
    </source>
</evidence>
<sequence length="332" mass="37444">MPFTKVKILYLSYNQFTGSVPDLIGFSSLRVLYLGYNQLNGTLPTSIGHLTKLQWLDIGSNSLQGVISEAHLFHLSDLHTLDLSSNSLTFNMSLEWVPPFQLFSLALTSCQLGPHFPSWLRTQKQLKDLDISNSNISDVIPNWFWNLTSPIYTFNISNNQIIGNLPNLTSKFDQPLYIDMSSNYLEGSIPQLPSDLALLDLSNNKFSGSISLLCTVSKSYLVYLDLSNNLLSGHCSWIHSWILGSVWNSTTQQFMAICLFPIFEQNKRLALCDYNNKYGSTMEESSKLNGIQHRFISYFSMLWSIIKRGRNGCLDISNSILSTPHSMIIVGV</sequence>
<evidence type="ECO:0000256" key="1">
    <source>
        <dbReference type="ARBA" id="ARBA00004251"/>
    </source>
</evidence>
<keyword evidence="5" id="KW-0812">Transmembrane</keyword>
<reference evidence="13" key="1">
    <citation type="journal article" date="2007" name="Nature">
        <title>The grapevine genome sequence suggests ancestral hexaploidization in major angiosperm phyla.</title>
        <authorList>
            <consortium name="The French-Italian Public Consortium for Grapevine Genome Characterization."/>
            <person name="Jaillon O."/>
            <person name="Aury J.-M."/>
            <person name="Noel B."/>
            <person name="Policriti A."/>
            <person name="Clepet C."/>
            <person name="Casagrande A."/>
            <person name="Choisne N."/>
            <person name="Aubourg S."/>
            <person name="Vitulo N."/>
            <person name="Jubin C."/>
            <person name="Vezzi A."/>
            <person name="Legeai F."/>
            <person name="Hugueney P."/>
            <person name="Dasilva C."/>
            <person name="Horner D."/>
            <person name="Mica E."/>
            <person name="Jublot D."/>
            <person name="Poulain J."/>
            <person name="Bruyere C."/>
            <person name="Billault A."/>
            <person name="Segurens B."/>
            <person name="Gouyvenoux M."/>
            <person name="Ugarte E."/>
            <person name="Cattonaro F."/>
            <person name="Anthouard V."/>
            <person name="Vico V."/>
            <person name="Del Fabbro C."/>
            <person name="Alaux M."/>
            <person name="Di Gaspero G."/>
            <person name="Dumas V."/>
            <person name="Felice N."/>
            <person name="Paillard S."/>
            <person name="Juman I."/>
            <person name="Moroldo M."/>
            <person name="Scalabrin S."/>
            <person name="Canaguier A."/>
            <person name="Le Clainche I."/>
            <person name="Malacrida G."/>
            <person name="Durand E."/>
            <person name="Pesole G."/>
            <person name="Laucou V."/>
            <person name="Chatelet P."/>
            <person name="Merdinoglu D."/>
            <person name="Delledonne M."/>
            <person name="Pezzotti M."/>
            <person name="Lecharny A."/>
            <person name="Scarpelli C."/>
            <person name="Artiguenave F."/>
            <person name="Pe M.E."/>
            <person name="Valle G."/>
            <person name="Morgante M."/>
            <person name="Caboche M."/>
            <person name="Adam-Blondon A.-F."/>
            <person name="Weissenbach J."/>
            <person name="Quetier F."/>
            <person name="Wincker P."/>
        </authorList>
    </citation>
    <scope>NUCLEOTIDE SEQUENCE [LARGE SCALE GENOMIC DNA]</scope>
    <source>
        <strain evidence="13">cv. Pinot noir / PN40024</strain>
    </source>
</reference>
<keyword evidence="11" id="KW-0325">Glycoprotein</keyword>
<dbReference type="FunFam" id="3.80.10.10:FF:001347">
    <property type="entry name" value="LRR receptor-like serine/threonine-protein kinase GSO2"/>
    <property type="match status" value="1"/>
</dbReference>
<comment type="subcellular location">
    <subcellularLocation>
        <location evidence="1">Cell membrane</location>
        <topology evidence="1">Single-pass type I membrane protein</topology>
    </subcellularLocation>
</comment>
<dbReference type="PANTHER" id="PTHR48063">
    <property type="entry name" value="LRR RECEPTOR-LIKE KINASE"/>
    <property type="match status" value="1"/>
</dbReference>
<accession>D7T7S2</accession>
<dbReference type="eggNOG" id="KOG0619">
    <property type="taxonomic scope" value="Eukaryota"/>
</dbReference>
<name>D7T7S2_VITVI</name>
<keyword evidence="3" id="KW-1003">Cell membrane</keyword>
<evidence type="ECO:0000256" key="3">
    <source>
        <dbReference type="ARBA" id="ARBA00022475"/>
    </source>
</evidence>
<evidence type="ECO:0000256" key="11">
    <source>
        <dbReference type="ARBA" id="ARBA00023180"/>
    </source>
</evidence>
<dbReference type="InterPro" id="IPR046956">
    <property type="entry name" value="RLP23-like"/>
</dbReference>
<gene>
    <name evidence="12" type="ordered locus">VIT_16s0039g02300</name>
</gene>
<dbReference type="InterPro" id="IPR001611">
    <property type="entry name" value="Leu-rich_rpt"/>
</dbReference>
<dbReference type="PaxDb" id="29760-VIT_16s0039g02300.t01"/>
<dbReference type="SUPFAM" id="SSF52058">
    <property type="entry name" value="L domain-like"/>
    <property type="match status" value="1"/>
</dbReference>
<keyword evidence="10" id="KW-0675">Receptor</keyword>
<dbReference type="STRING" id="29760.D7T7S2"/>
<dbReference type="PANTHER" id="PTHR48063:SF98">
    <property type="entry name" value="LRR RECEPTOR-LIKE SERINE_THREONINE-PROTEIN KINASE FLS2"/>
    <property type="match status" value="1"/>
</dbReference>